<keyword evidence="4" id="KW-1185">Reference proteome</keyword>
<gene>
    <name evidence="3" type="ORF">HGO97_018155</name>
</gene>
<feature type="region of interest" description="Disordered" evidence="1">
    <location>
        <begin position="89"/>
        <end position="118"/>
    </location>
</feature>
<protein>
    <submittedName>
        <fullName evidence="3">Uncharacterized protein</fullName>
    </submittedName>
</protein>
<feature type="compositionally biased region" description="Pro residues" evidence="1">
    <location>
        <begin position="89"/>
        <end position="98"/>
    </location>
</feature>
<feature type="non-terminal residue" evidence="3">
    <location>
        <position position="118"/>
    </location>
</feature>
<name>A0ABS6D8G5_9FIRM</name>
<reference evidence="3 4" key="1">
    <citation type="submission" date="2021-06" db="EMBL/GenBank/DDBJ databases">
        <title>Faecalicatena sp. nov. isolated from porcine feces.</title>
        <authorList>
            <person name="Oh B.S."/>
            <person name="Lee J.H."/>
        </authorList>
    </citation>
    <scope>NUCLEOTIDE SEQUENCE [LARGE SCALE GENOMIC DNA]</scope>
    <source>
        <strain evidence="3 4">AGMB00832</strain>
    </source>
</reference>
<organism evidence="3 4">
    <name type="scientific">Faecalicatena faecalis</name>
    <dbReference type="NCBI Taxonomy" id="2726362"/>
    <lineage>
        <taxon>Bacteria</taxon>
        <taxon>Bacillati</taxon>
        <taxon>Bacillota</taxon>
        <taxon>Clostridia</taxon>
        <taxon>Lachnospirales</taxon>
        <taxon>Lachnospiraceae</taxon>
        <taxon>Faecalicatena</taxon>
    </lineage>
</organism>
<accession>A0ABS6D8G5</accession>
<evidence type="ECO:0000256" key="2">
    <source>
        <dbReference type="SAM" id="Phobius"/>
    </source>
</evidence>
<sequence>MAKLNCDKKCNLFFIAIFFCFLFSFFWSRISGLLLLIFLSRFDESAEGTGGWGCWGVGIWYFKTLAFRLPAFPVTYSSRMARVLKYQIPPPPPAPPPIAARGPAGRPERGQAGAGVGC</sequence>
<evidence type="ECO:0000313" key="4">
    <source>
        <dbReference type="Proteomes" id="UP000723714"/>
    </source>
</evidence>
<evidence type="ECO:0000256" key="1">
    <source>
        <dbReference type="SAM" id="MobiDB-lite"/>
    </source>
</evidence>
<keyword evidence="2" id="KW-0472">Membrane</keyword>
<comment type="caution">
    <text evidence="3">The sequence shown here is derived from an EMBL/GenBank/DDBJ whole genome shotgun (WGS) entry which is preliminary data.</text>
</comment>
<dbReference type="EMBL" id="JABACJ020000021">
    <property type="protein sequence ID" value="MBU3877731.1"/>
    <property type="molecule type" value="Genomic_DNA"/>
</dbReference>
<feature type="transmembrane region" description="Helical" evidence="2">
    <location>
        <begin position="12"/>
        <end position="39"/>
    </location>
</feature>
<evidence type="ECO:0000313" key="3">
    <source>
        <dbReference type="EMBL" id="MBU3877731.1"/>
    </source>
</evidence>
<dbReference type="Proteomes" id="UP000723714">
    <property type="component" value="Unassembled WGS sequence"/>
</dbReference>
<feature type="transmembrane region" description="Helical" evidence="2">
    <location>
        <begin position="59"/>
        <end position="76"/>
    </location>
</feature>
<proteinExistence type="predicted"/>
<keyword evidence="2" id="KW-1133">Transmembrane helix</keyword>
<keyword evidence="2" id="KW-0812">Transmembrane</keyword>